<proteinExistence type="predicted"/>
<evidence type="ECO:0000256" key="6">
    <source>
        <dbReference type="ARBA" id="ARBA00023163"/>
    </source>
</evidence>
<dbReference type="Pfam" id="PF22995">
    <property type="entry name" value="C2CH-3rd_BIRD-IDD"/>
    <property type="match status" value="1"/>
</dbReference>
<evidence type="ECO:0000256" key="9">
    <source>
        <dbReference type="ARBA" id="ARBA00083437"/>
    </source>
</evidence>
<dbReference type="SMART" id="SM00355">
    <property type="entry name" value="ZnF_C2H2"/>
    <property type="match status" value="3"/>
</dbReference>
<organism evidence="13 14">
    <name type="scientific">Apostasia shenzhenica</name>
    <dbReference type="NCBI Taxonomy" id="1088818"/>
    <lineage>
        <taxon>Eukaryota</taxon>
        <taxon>Viridiplantae</taxon>
        <taxon>Streptophyta</taxon>
        <taxon>Embryophyta</taxon>
        <taxon>Tracheophyta</taxon>
        <taxon>Spermatophyta</taxon>
        <taxon>Magnoliopsida</taxon>
        <taxon>Liliopsida</taxon>
        <taxon>Asparagales</taxon>
        <taxon>Orchidaceae</taxon>
        <taxon>Apostasioideae</taxon>
        <taxon>Apostasia</taxon>
    </lineage>
</organism>
<dbReference type="FunFam" id="3.30.160.60:FF:000554">
    <property type="entry name" value="protein indeterminate-domain 12-like"/>
    <property type="match status" value="1"/>
</dbReference>
<evidence type="ECO:0000256" key="1">
    <source>
        <dbReference type="ARBA" id="ARBA00022723"/>
    </source>
</evidence>
<accession>A0A2I0ANZ7</accession>
<keyword evidence="4" id="KW-0862">Zinc</keyword>
<feature type="region of interest" description="Disordered" evidence="11">
    <location>
        <begin position="373"/>
        <end position="395"/>
    </location>
</feature>
<evidence type="ECO:0000256" key="3">
    <source>
        <dbReference type="ARBA" id="ARBA00022771"/>
    </source>
</evidence>
<reference evidence="13 14" key="1">
    <citation type="journal article" date="2017" name="Nature">
        <title>The Apostasia genome and the evolution of orchids.</title>
        <authorList>
            <person name="Zhang G.Q."/>
            <person name="Liu K.W."/>
            <person name="Li Z."/>
            <person name="Lohaus R."/>
            <person name="Hsiao Y.Y."/>
            <person name="Niu S.C."/>
            <person name="Wang J.Y."/>
            <person name="Lin Y.C."/>
            <person name="Xu Q."/>
            <person name="Chen L.J."/>
            <person name="Yoshida K."/>
            <person name="Fujiwara S."/>
            <person name="Wang Z.W."/>
            <person name="Zhang Y.Q."/>
            <person name="Mitsuda N."/>
            <person name="Wang M."/>
            <person name="Liu G.H."/>
            <person name="Pecoraro L."/>
            <person name="Huang H.X."/>
            <person name="Xiao X.J."/>
            <person name="Lin M."/>
            <person name="Wu X.Y."/>
            <person name="Wu W.L."/>
            <person name="Chen Y.Y."/>
            <person name="Chang S.B."/>
            <person name="Sakamoto S."/>
            <person name="Ohme-Takagi M."/>
            <person name="Yagi M."/>
            <person name="Zeng S.J."/>
            <person name="Shen C.Y."/>
            <person name="Yeh C.M."/>
            <person name="Luo Y.B."/>
            <person name="Tsai W.C."/>
            <person name="Van de Peer Y."/>
            <person name="Liu Z.J."/>
        </authorList>
    </citation>
    <scope>NUCLEOTIDE SEQUENCE [LARGE SCALE GENOMIC DNA]</scope>
    <source>
        <strain evidence="14">cv. Shenzhen</strain>
        <tissue evidence="13">Stem</tissue>
    </source>
</reference>
<dbReference type="InterPro" id="IPR013087">
    <property type="entry name" value="Znf_C2H2_type"/>
</dbReference>
<dbReference type="PROSITE" id="PS00028">
    <property type="entry name" value="ZINC_FINGER_C2H2_1"/>
    <property type="match status" value="1"/>
</dbReference>
<evidence type="ECO:0000256" key="11">
    <source>
        <dbReference type="SAM" id="MobiDB-lite"/>
    </source>
</evidence>
<dbReference type="InterPro" id="IPR055185">
    <property type="entry name" value="C2CH-4th_BIRD-IDD"/>
</dbReference>
<keyword evidence="14" id="KW-1185">Reference proteome</keyword>
<dbReference type="Pfam" id="PF00096">
    <property type="entry name" value="zf-C2H2"/>
    <property type="match status" value="1"/>
</dbReference>
<sequence>MEEDSNPTGSAQACASSTPNPAKKKRSHPGNPDPNAEVIALSPESLLATNRFACEVCGKGFQREQNLQLHRRGHNLPWKLKQKTSGEAARKKVYVCPEPSCQHHHPSRALGDLTGIKKHFFRKHGEKKWSCDKCSKKYAVLSDWKAHSKICGTKEYKCDCGSIFSRRDSFITHRAFCDALAEESTRTTARANYPFPNFDHHQNHLLLPQPTLPLQISESIHQWLPPSSSSSSTIYSNLLPPPPPPPTLPCLFQASRPSSHLSATALLQKAADQLGTAMAGPSELHGLYSSSSSPHLLQEMMMGTFPCFEEDMGGMMVAPKREEGGDGELFMAERRLPITIRSEGMTRDFLGLRENGEQKEEEEELLAMAGLMGTGMGSSSSSSSFMLPGLPPRKM</sequence>
<evidence type="ECO:0000256" key="8">
    <source>
        <dbReference type="ARBA" id="ARBA00072973"/>
    </source>
</evidence>
<evidence type="ECO:0000259" key="12">
    <source>
        <dbReference type="PROSITE" id="PS50157"/>
    </source>
</evidence>
<keyword evidence="5" id="KW-0805">Transcription regulation</keyword>
<evidence type="ECO:0000256" key="10">
    <source>
        <dbReference type="PROSITE-ProRule" id="PRU00042"/>
    </source>
</evidence>
<evidence type="ECO:0000313" key="13">
    <source>
        <dbReference type="EMBL" id="PKA57264.1"/>
    </source>
</evidence>
<keyword evidence="1" id="KW-0479">Metal-binding</keyword>
<evidence type="ECO:0000256" key="2">
    <source>
        <dbReference type="ARBA" id="ARBA00022737"/>
    </source>
</evidence>
<keyword evidence="3 10" id="KW-0863">Zinc-finger</keyword>
<dbReference type="GO" id="GO:0008270">
    <property type="term" value="F:zinc ion binding"/>
    <property type="evidence" value="ECO:0007669"/>
    <property type="project" value="UniProtKB-KW"/>
</dbReference>
<dbReference type="PANTHER" id="PTHR10593:SF236">
    <property type="entry name" value="PROTEIN INDETERMINATE-DOMAIN 11"/>
    <property type="match status" value="1"/>
</dbReference>
<evidence type="ECO:0000313" key="14">
    <source>
        <dbReference type="Proteomes" id="UP000236161"/>
    </source>
</evidence>
<feature type="compositionally biased region" description="Polar residues" evidence="11">
    <location>
        <begin position="1"/>
        <end position="20"/>
    </location>
</feature>
<name>A0A2I0ANZ7_9ASPA</name>
<dbReference type="Proteomes" id="UP000236161">
    <property type="component" value="Unassembled WGS sequence"/>
</dbReference>
<dbReference type="STRING" id="1088818.A0A2I0ANZ7"/>
<dbReference type="OrthoDB" id="6354171at2759"/>
<feature type="compositionally biased region" description="Low complexity" evidence="11">
    <location>
        <begin position="373"/>
        <end position="388"/>
    </location>
</feature>
<evidence type="ECO:0000256" key="7">
    <source>
        <dbReference type="ARBA" id="ARBA00059785"/>
    </source>
</evidence>
<dbReference type="InterPro" id="IPR031140">
    <property type="entry name" value="IDD1-16"/>
</dbReference>
<dbReference type="PROSITE" id="PS50157">
    <property type="entry name" value="ZINC_FINGER_C2H2_2"/>
    <property type="match status" value="1"/>
</dbReference>
<dbReference type="PANTHER" id="PTHR10593">
    <property type="entry name" value="SERINE/THREONINE-PROTEIN KINASE RIO"/>
    <property type="match status" value="1"/>
</dbReference>
<comment type="function">
    <text evidence="7">Transcription activator that acts as a flowering master switch in both long and short days, independently of the circadian clock. Promotes flowering upstream of HD1 by up-regulating FTL1, FTL4, FTL5, FTL6, EHD1, HD3A and RFT1. Seems to repress FTL11 expression. May recognize the consensus motif 5'-TTTGTCGTAAT-3' in target gene promoters.</text>
</comment>
<feature type="region of interest" description="Disordered" evidence="11">
    <location>
        <begin position="1"/>
        <end position="37"/>
    </location>
</feature>
<evidence type="ECO:0000256" key="4">
    <source>
        <dbReference type="ARBA" id="ARBA00022833"/>
    </source>
</evidence>
<dbReference type="FunFam" id="3.30.160.60:FF:000131">
    <property type="entry name" value="protein indeterminate-domain 5, chloroplastic-like"/>
    <property type="match status" value="1"/>
</dbReference>
<dbReference type="AlphaFoldDB" id="A0A2I0ANZ7"/>
<dbReference type="Pfam" id="PF22992">
    <property type="entry name" value="C2CH-4th_BIRD-IDD"/>
    <property type="match status" value="1"/>
</dbReference>
<dbReference type="EMBL" id="KZ451969">
    <property type="protein sequence ID" value="PKA57264.1"/>
    <property type="molecule type" value="Genomic_DNA"/>
</dbReference>
<dbReference type="Gene3D" id="3.30.160.60">
    <property type="entry name" value="Classic Zinc Finger"/>
    <property type="match status" value="2"/>
</dbReference>
<dbReference type="InterPro" id="IPR055187">
    <property type="entry name" value="C2CH-3rd_BIRD-IDD"/>
</dbReference>
<keyword evidence="6" id="KW-0804">Transcription</keyword>
<dbReference type="GO" id="GO:0003700">
    <property type="term" value="F:DNA-binding transcription factor activity"/>
    <property type="evidence" value="ECO:0007669"/>
    <property type="project" value="TreeGrafter"/>
</dbReference>
<dbReference type="InterPro" id="IPR036236">
    <property type="entry name" value="Znf_C2H2_sf"/>
</dbReference>
<protein>
    <recommendedName>
        <fullName evidence="8">Protein EARLY HEADING DATE 2</fullName>
    </recommendedName>
    <alternativeName>
        <fullName evidence="9">Protein RICE INDETERMINATE 1</fullName>
    </alternativeName>
</protein>
<gene>
    <name evidence="13" type="primary">NUC</name>
    <name evidence="13" type="ORF">AXF42_Ash002568</name>
</gene>
<keyword evidence="2" id="KW-0677">Repeat</keyword>
<dbReference type="Pfam" id="PF22996">
    <property type="entry name" value="C2H2-2nd_BIRD-IDD"/>
    <property type="match status" value="1"/>
</dbReference>
<dbReference type="InterPro" id="IPR055186">
    <property type="entry name" value="C2H2-2nd_BIRD-IDD"/>
</dbReference>
<feature type="domain" description="C2H2-type" evidence="12">
    <location>
        <begin position="52"/>
        <end position="74"/>
    </location>
</feature>
<evidence type="ECO:0000256" key="5">
    <source>
        <dbReference type="ARBA" id="ARBA00023015"/>
    </source>
</evidence>
<dbReference type="SUPFAM" id="SSF57667">
    <property type="entry name" value="beta-beta-alpha zinc fingers"/>
    <property type="match status" value="1"/>
</dbReference>
<dbReference type="GO" id="GO:0005634">
    <property type="term" value="C:nucleus"/>
    <property type="evidence" value="ECO:0007669"/>
    <property type="project" value="TreeGrafter"/>
</dbReference>